<dbReference type="RefSeq" id="WP_191310854.1">
    <property type="nucleotide sequence ID" value="NZ_BNCL01000010.1"/>
</dbReference>
<feature type="chain" id="PRO_5047250438" description="DUF2946 domain-containing protein" evidence="1">
    <location>
        <begin position="24"/>
        <end position="102"/>
    </location>
</feature>
<proteinExistence type="predicted"/>
<keyword evidence="3" id="KW-1185">Reference proteome</keyword>
<dbReference type="Proteomes" id="UP000644749">
    <property type="component" value="Unassembled WGS sequence"/>
</dbReference>
<accession>A0ABS1S6W5</accession>
<comment type="caution">
    <text evidence="2">The sequence shown here is derived from an EMBL/GenBank/DDBJ whole genome shotgun (WGS) entry which is preliminary data.</text>
</comment>
<name>A0ABS1S6W5_9RHOB</name>
<evidence type="ECO:0000256" key="1">
    <source>
        <dbReference type="SAM" id="SignalP"/>
    </source>
</evidence>
<evidence type="ECO:0000313" key="2">
    <source>
        <dbReference type="EMBL" id="MBL3674477.1"/>
    </source>
</evidence>
<protein>
    <recommendedName>
        <fullName evidence="4">DUF2946 domain-containing protein</fullName>
    </recommendedName>
</protein>
<reference evidence="2 3" key="1">
    <citation type="submission" date="2021-01" db="EMBL/GenBank/DDBJ databases">
        <title>011410 draft genome.</title>
        <authorList>
            <person name="Lang L."/>
        </authorList>
    </citation>
    <scope>NUCLEOTIDE SEQUENCE [LARGE SCALE GENOMIC DNA]</scope>
    <source>
        <strain evidence="2 3">KCTC 42845</strain>
    </source>
</reference>
<evidence type="ECO:0000313" key="3">
    <source>
        <dbReference type="Proteomes" id="UP000644749"/>
    </source>
</evidence>
<dbReference type="EMBL" id="JAESHT010000011">
    <property type="protein sequence ID" value="MBL3674477.1"/>
    <property type="molecule type" value="Genomic_DNA"/>
</dbReference>
<organism evidence="2 3">
    <name type="scientific">Paracoccus aerius</name>
    <dbReference type="NCBI Taxonomy" id="1915382"/>
    <lineage>
        <taxon>Bacteria</taxon>
        <taxon>Pseudomonadati</taxon>
        <taxon>Pseudomonadota</taxon>
        <taxon>Alphaproteobacteria</taxon>
        <taxon>Rhodobacterales</taxon>
        <taxon>Paracoccaceae</taxon>
        <taxon>Paracoccus</taxon>
    </lineage>
</organism>
<gene>
    <name evidence="2" type="ORF">JL111_13370</name>
</gene>
<sequence length="102" mass="10938">MRVLATVMLMVSLLAMSVTVAGAQITRPPCSAQIRADDMCYAAALPDARSETSKKSGICFVCLAPSQDDAKAVRPQSRLQMTYAAVVATDARRLAPWRPPQA</sequence>
<keyword evidence="1" id="KW-0732">Signal</keyword>
<evidence type="ECO:0008006" key="4">
    <source>
        <dbReference type="Google" id="ProtNLM"/>
    </source>
</evidence>
<feature type="signal peptide" evidence="1">
    <location>
        <begin position="1"/>
        <end position="23"/>
    </location>
</feature>